<evidence type="ECO:0000256" key="1">
    <source>
        <dbReference type="SAM" id="MobiDB-lite"/>
    </source>
</evidence>
<feature type="region of interest" description="Disordered" evidence="1">
    <location>
        <begin position="1"/>
        <end position="36"/>
    </location>
</feature>
<reference evidence="3" key="2">
    <citation type="submission" date="2020-10" db="UniProtKB">
        <authorList>
            <consortium name="WormBaseParasite"/>
        </authorList>
    </citation>
    <scope>IDENTIFICATION</scope>
</reference>
<evidence type="ECO:0000313" key="2">
    <source>
        <dbReference type="Proteomes" id="UP000492821"/>
    </source>
</evidence>
<sequence length="345" mass="38852">MPPNFQSSNCSSKDDHTSLFSDIDESSDNDETPLFSNNAELQQLLETVKLPTPHPDADFPKKKPASLNPTFGKPEVLQPIGTQEVTLTTQMTHFSSLQPTPTSLFKHDFIVRYLCETCKIPCKSASKHRAHILNGHKPGDDSNAAPTFVFHNNAPIGMEHIEMNENGYYCYLCEVYSPNAHDTIRHVCSFLHWTIYKKSRAKSQTTPSLYIKEIDGYLEAYPFVDSVKKLAFSKESALVFGDSADCCSVAEVFDLAVIAALRGLFDSGNESIGPEYVKQFIDECGLKCHWYCEACNCRLQKTTEKSRMEHTKSRQHHIACEKKDQEMLNTYEMLCEDVPSLSLIG</sequence>
<keyword evidence="2" id="KW-1185">Reference proteome</keyword>
<dbReference type="Proteomes" id="UP000492821">
    <property type="component" value="Unassembled WGS sequence"/>
</dbReference>
<protein>
    <submittedName>
        <fullName evidence="3">C2H2-type domain-containing protein</fullName>
    </submittedName>
</protein>
<dbReference type="AlphaFoldDB" id="A0A7E4ZX79"/>
<organism evidence="2 3">
    <name type="scientific">Panagrellus redivivus</name>
    <name type="common">Microworm</name>
    <dbReference type="NCBI Taxonomy" id="6233"/>
    <lineage>
        <taxon>Eukaryota</taxon>
        <taxon>Metazoa</taxon>
        <taxon>Ecdysozoa</taxon>
        <taxon>Nematoda</taxon>
        <taxon>Chromadorea</taxon>
        <taxon>Rhabditida</taxon>
        <taxon>Tylenchina</taxon>
        <taxon>Panagrolaimomorpha</taxon>
        <taxon>Panagrolaimoidea</taxon>
        <taxon>Panagrolaimidae</taxon>
        <taxon>Panagrellus</taxon>
    </lineage>
</organism>
<feature type="compositionally biased region" description="Acidic residues" evidence="1">
    <location>
        <begin position="22"/>
        <end position="31"/>
    </location>
</feature>
<reference evidence="2" key="1">
    <citation type="journal article" date="2013" name="Genetics">
        <title>The draft genome and transcriptome of Panagrellus redivivus are shaped by the harsh demands of a free-living lifestyle.</title>
        <authorList>
            <person name="Srinivasan J."/>
            <person name="Dillman A.R."/>
            <person name="Macchietto M.G."/>
            <person name="Heikkinen L."/>
            <person name="Lakso M."/>
            <person name="Fracchia K.M."/>
            <person name="Antoshechkin I."/>
            <person name="Mortazavi A."/>
            <person name="Wong G."/>
            <person name="Sternberg P.W."/>
        </authorList>
    </citation>
    <scope>NUCLEOTIDE SEQUENCE [LARGE SCALE GENOMIC DNA]</scope>
    <source>
        <strain evidence="2">MT8872</strain>
    </source>
</reference>
<feature type="compositionally biased region" description="Polar residues" evidence="1">
    <location>
        <begin position="1"/>
        <end position="11"/>
    </location>
</feature>
<proteinExistence type="predicted"/>
<evidence type="ECO:0000313" key="3">
    <source>
        <dbReference type="WBParaSite" id="Pan_g23087.t1"/>
    </source>
</evidence>
<feature type="region of interest" description="Disordered" evidence="1">
    <location>
        <begin position="50"/>
        <end position="77"/>
    </location>
</feature>
<accession>A0A7E4ZX79</accession>
<name>A0A7E4ZX79_PANRE</name>
<dbReference type="WBParaSite" id="Pan_g23087.t1">
    <property type="protein sequence ID" value="Pan_g23087.t1"/>
    <property type="gene ID" value="Pan_g23087"/>
</dbReference>